<organism evidence="3 4">
    <name type="scientific">Brassica cretica</name>
    <name type="common">Mustard</name>
    <dbReference type="NCBI Taxonomy" id="69181"/>
    <lineage>
        <taxon>Eukaryota</taxon>
        <taxon>Viridiplantae</taxon>
        <taxon>Streptophyta</taxon>
        <taxon>Embryophyta</taxon>
        <taxon>Tracheophyta</taxon>
        <taxon>Spermatophyta</taxon>
        <taxon>Magnoliopsida</taxon>
        <taxon>eudicotyledons</taxon>
        <taxon>Gunneridae</taxon>
        <taxon>Pentapetalae</taxon>
        <taxon>rosids</taxon>
        <taxon>malvids</taxon>
        <taxon>Brassicales</taxon>
        <taxon>Brassicaceae</taxon>
        <taxon>Brassiceae</taxon>
        <taxon>Brassica</taxon>
    </lineage>
</organism>
<reference evidence="3" key="1">
    <citation type="submission" date="2019-12" db="EMBL/GenBank/DDBJ databases">
        <title>Genome sequencing and annotation of Brassica cretica.</title>
        <authorList>
            <person name="Studholme D.J."/>
            <person name="Sarris P."/>
        </authorList>
    </citation>
    <scope>NUCLEOTIDE SEQUENCE</scope>
    <source>
        <strain evidence="3">PFS-109/04</strain>
        <tissue evidence="3">Leaf</tissue>
    </source>
</reference>
<sequence length="119" mass="13005">MSGSMDFGVASHTSLSDSPVAHPSLFPFSGGDGCHKNVQLVVVQNYLKRTGREEWAKQFREAAKRGDDSGMLNVMSNDGEEVVTALGSEVDRLEKEIQELVPGIRHVGIEEHIPIDQSL</sequence>
<feature type="region of interest" description="Disordered" evidence="2">
    <location>
        <begin position="1"/>
        <end position="22"/>
    </location>
</feature>
<dbReference type="InterPro" id="IPR040177">
    <property type="entry name" value="SLC30A9"/>
</dbReference>
<evidence type="ECO:0000313" key="3">
    <source>
        <dbReference type="EMBL" id="KAF3537651.1"/>
    </source>
</evidence>
<name>A0A8S9Q9A0_BRACR</name>
<dbReference type="GO" id="GO:0008324">
    <property type="term" value="F:monoatomic cation transmembrane transporter activity"/>
    <property type="evidence" value="ECO:0007669"/>
    <property type="project" value="InterPro"/>
</dbReference>
<dbReference type="GO" id="GO:0006882">
    <property type="term" value="P:intracellular zinc ion homeostasis"/>
    <property type="evidence" value="ECO:0007669"/>
    <property type="project" value="TreeGrafter"/>
</dbReference>
<dbReference type="EMBL" id="QGKX02001290">
    <property type="protein sequence ID" value="KAF3537651.1"/>
    <property type="molecule type" value="Genomic_DNA"/>
</dbReference>
<dbReference type="Proteomes" id="UP000712600">
    <property type="component" value="Unassembled WGS sequence"/>
</dbReference>
<comment type="caution">
    <text evidence="3">The sequence shown here is derived from an EMBL/GenBank/DDBJ whole genome shotgun (WGS) entry which is preliminary data.</text>
</comment>
<evidence type="ECO:0000313" key="4">
    <source>
        <dbReference type="Proteomes" id="UP000712600"/>
    </source>
</evidence>
<keyword evidence="1" id="KW-0813">Transport</keyword>
<dbReference type="PANTHER" id="PTHR13414">
    <property type="entry name" value="HUEL-CATION TRANSPORTER"/>
    <property type="match status" value="1"/>
</dbReference>
<protein>
    <submittedName>
        <fullName evidence="3">Uncharacterized protein</fullName>
    </submittedName>
</protein>
<dbReference type="AlphaFoldDB" id="A0A8S9Q9A0"/>
<proteinExistence type="predicted"/>
<gene>
    <name evidence="3" type="ORF">F2Q69_00023761</name>
</gene>
<dbReference type="GO" id="GO:0006829">
    <property type="term" value="P:zinc ion transport"/>
    <property type="evidence" value="ECO:0007669"/>
    <property type="project" value="InterPro"/>
</dbReference>
<evidence type="ECO:0000256" key="1">
    <source>
        <dbReference type="ARBA" id="ARBA00022448"/>
    </source>
</evidence>
<dbReference type="PANTHER" id="PTHR13414:SF9">
    <property type="entry name" value="PROTON-COUPLED ZINC ANTIPORTER SLC30A9, MITOCHONDRIAL"/>
    <property type="match status" value="1"/>
</dbReference>
<evidence type="ECO:0000256" key="2">
    <source>
        <dbReference type="SAM" id="MobiDB-lite"/>
    </source>
</evidence>
<dbReference type="GO" id="GO:0005783">
    <property type="term" value="C:endoplasmic reticulum"/>
    <property type="evidence" value="ECO:0007669"/>
    <property type="project" value="TreeGrafter"/>
</dbReference>
<accession>A0A8S9Q9A0</accession>